<accession>V6LBK0</accession>
<dbReference type="VEuPathDB" id="GiardiaDB:SS50377_25279"/>
<reference evidence="1" key="1">
    <citation type="journal article" date="2014" name="PLoS Genet.">
        <title>The Genome of Spironucleus salmonicida Highlights a Fish Pathogen Adapted to Fluctuating Environments.</title>
        <authorList>
            <person name="Xu F."/>
            <person name="Jerlstrom-Hultqvist J."/>
            <person name="Einarsson E."/>
            <person name="Astvaldsson A."/>
            <person name="Svard S.G."/>
            <person name="Andersson J.O."/>
        </authorList>
    </citation>
    <scope>NUCLEOTIDE SEQUENCE</scope>
</reference>
<evidence type="ECO:0000313" key="1">
    <source>
        <dbReference type="EMBL" id="EST41840.1"/>
    </source>
</evidence>
<dbReference type="EMBL" id="KI546167">
    <property type="protein sequence ID" value="EST41840.1"/>
    <property type="molecule type" value="Genomic_DNA"/>
</dbReference>
<sequence length="726" mass="85634">MQQHSQGDKKQISQRFSQFTNQIINTIDQDQFIIEILKYRQQLPRQDIINVFKKLHDLEQFEQELLEFLYYQRQILPISVEVKSMKLNILKIISNEYKDLFFELIYPKQLEQQFIQVINKLHITQQDIQLAYCYIKSIFKEKSIITQSQLPNLSIEQAISAIFILLYREFYLYDDDQLKTDDFKILQANNSPLSPLDINYFEQIFIHNNLHAGNSAKYGYFISKASLLSLCAFNDQQLEQFQLQEQYSQHIFYPLQIIEQLLNVIFQARKLDPDNIINVEPVISVIIKESNFIPFTKIVMLNHTLRHLKIHISQFNYVNQYQLININKHNTQAIQNLQIKQELSENKTSLDLIQDAISFRQLKANITTVAQHDYFCQLYFQQILKHIDSFNYIQPRLSLATNEVLTYLNMVLCDLQDYLKYSCKIAESVLLFPLKLFVFVNNIYCDLLQTSQIQWNDKNKGMLIFDKNSLFLQLDIVNSLYISQCQQVLQLLYLCYNNQQFLKQLLKRISYSQIEANNLQECLIQIIKNTKSPQILFTYSRYPECLISLKEALLGSFSAELLQEPSFNAVPLSQQYQPQIFKRIKDLDLTVKYIVQCQFLIQRILSYDPDCSCFDGCVILNQKGRFIYNINETSDNEKNVISLFLQTWFGGKNYCNIEDIPVFIIDKDNVQSNELISTLTEEEEFSHTSQMRKYTELDMMIFGILLGAEWKIYKNGTIDKGIFCCQ</sequence>
<proteinExistence type="predicted"/>
<organism evidence="1">
    <name type="scientific">Spironucleus salmonicida</name>
    <dbReference type="NCBI Taxonomy" id="348837"/>
    <lineage>
        <taxon>Eukaryota</taxon>
        <taxon>Metamonada</taxon>
        <taxon>Diplomonadida</taxon>
        <taxon>Hexamitidae</taxon>
        <taxon>Hexamitinae</taxon>
        <taxon>Spironucleus</taxon>
    </lineage>
</organism>
<protein>
    <submittedName>
        <fullName evidence="1">Uncharacterized protein</fullName>
    </submittedName>
</protein>
<name>V6LBK0_9EUKA</name>
<dbReference type="AlphaFoldDB" id="V6LBK0"/>
<gene>
    <name evidence="1" type="ORF">SS50377_18674</name>
</gene>